<proteinExistence type="predicted"/>
<evidence type="ECO:0008006" key="5">
    <source>
        <dbReference type="Google" id="ProtNLM"/>
    </source>
</evidence>
<feature type="region of interest" description="Disordered" evidence="1">
    <location>
        <begin position="115"/>
        <end position="144"/>
    </location>
</feature>
<organism evidence="3 4">
    <name type="scientific">Steinernema hermaphroditum</name>
    <dbReference type="NCBI Taxonomy" id="289476"/>
    <lineage>
        <taxon>Eukaryota</taxon>
        <taxon>Metazoa</taxon>
        <taxon>Ecdysozoa</taxon>
        <taxon>Nematoda</taxon>
        <taxon>Chromadorea</taxon>
        <taxon>Rhabditida</taxon>
        <taxon>Tylenchina</taxon>
        <taxon>Panagrolaimomorpha</taxon>
        <taxon>Strongyloidoidea</taxon>
        <taxon>Steinernematidae</taxon>
        <taxon>Steinernema</taxon>
    </lineage>
</organism>
<feature type="signal peptide" evidence="2">
    <location>
        <begin position="1"/>
        <end position="19"/>
    </location>
</feature>
<accession>A0AA39HXK8</accession>
<gene>
    <name evidence="3" type="ORF">QR680_007105</name>
</gene>
<feature type="chain" id="PRO_5041426132" description="Fibronectin type-II domain-containing protein" evidence="2">
    <location>
        <begin position="20"/>
        <end position="144"/>
    </location>
</feature>
<reference evidence="3" key="1">
    <citation type="submission" date="2023-06" db="EMBL/GenBank/DDBJ databases">
        <title>Genomic analysis of the entomopathogenic nematode Steinernema hermaphroditum.</title>
        <authorList>
            <person name="Schwarz E.M."/>
            <person name="Heppert J.K."/>
            <person name="Baniya A."/>
            <person name="Schwartz H.T."/>
            <person name="Tan C.-H."/>
            <person name="Antoshechkin I."/>
            <person name="Sternberg P.W."/>
            <person name="Goodrich-Blair H."/>
            <person name="Dillman A.R."/>
        </authorList>
    </citation>
    <scope>NUCLEOTIDE SEQUENCE</scope>
    <source>
        <strain evidence="3">PS9179</strain>
        <tissue evidence="3">Whole animal</tissue>
    </source>
</reference>
<evidence type="ECO:0000313" key="3">
    <source>
        <dbReference type="EMBL" id="KAK0414008.1"/>
    </source>
</evidence>
<name>A0AA39HXK8_9BILA</name>
<evidence type="ECO:0000313" key="4">
    <source>
        <dbReference type="Proteomes" id="UP001175271"/>
    </source>
</evidence>
<comment type="caution">
    <text evidence="3">The sequence shown here is derived from an EMBL/GenBank/DDBJ whole genome shotgun (WGS) entry which is preliminary data.</text>
</comment>
<dbReference type="AlphaFoldDB" id="A0AA39HXK8"/>
<sequence length="144" mass="16096">MKALLVLLLFAQLVSLALGYSSKFPAEWKSAGCYEVKSFSLAFWNHCKDGFYRKNWAFCDVKPLLCKSDFCSVLLVGAVVLELQLATLQRTATFSMAEIGTTTLRSKKHLAHCPSEPVKEDNHQNIRRSSPIGKPAISRARCDK</sequence>
<dbReference type="Proteomes" id="UP001175271">
    <property type="component" value="Unassembled WGS sequence"/>
</dbReference>
<dbReference type="EMBL" id="JAUCMV010000003">
    <property type="protein sequence ID" value="KAK0414008.1"/>
    <property type="molecule type" value="Genomic_DNA"/>
</dbReference>
<protein>
    <recommendedName>
        <fullName evidence="5">Fibronectin type-II domain-containing protein</fullName>
    </recommendedName>
</protein>
<evidence type="ECO:0000256" key="2">
    <source>
        <dbReference type="SAM" id="SignalP"/>
    </source>
</evidence>
<keyword evidence="2" id="KW-0732">Signal</keyword>
<evidence type="ECO:0000256" key="1">
    <source>
        <dbReference type="SAM" id="MobiDB-lite"/>
    </source>
</evidence>
<keyword evidence="4" id="KW-1185">Reference proteome</keyword>